<protein>
    <submittedName>
        <fullName evidence="1">Uncharacterized protein</fullName>
    </submittedName>
</protein>
<organism evidence="1 2">
    <name type="scientific">Sphingomonas jatrophae</name>
    <dbReference type="NCBI Taxonomy" id="1166337"/>
    <lineage>
        <taxon>Bacteria</taxon>
        <taxon>Pseudomonadati</taxon>
        <taxon>Pseudomonadota</taxon>
        <taxon>Alphaproteobacteria</taxon>
        <taxon>Sphingomonadales</taxon>
        <taxon>Sphingomonadaceae</taxon>
        <taxon>Sphingomonas</taxon>
    </lineage>
</organism>
<dbReference type="STRING" id="1166337.SAMN05192580_3602"/>
<proteinExistence type="predicted"/>
<evidence type="ECO:0000313" key="1">
    <source>
        <dbReference type="EMBL" id="SFS11558.1"/>
    </source>
</evidence>
<dbReference type="AlphaFoldDB" id="A0A1I6M7G6"/>
<sequence>MIEDEIRLLDNSSLVEDDSEVALAHLRALHQALGELIRLARAD</sequence>
<gene>
    <name evidence="1" type="ORF">SAMN05192580_3602</name>
</gene>
<dbReference type="EMBL" id="FOZG01000003">
    <property type="protein sequence ID" value="SFS11558.1"/>
    <property type="molecule type" value="Genomic_DNA"/>
</dbReference>
<name>A0A1I6M7G6_9SPHN</name>
<reference evidence="1 2" key="1">
    <citation type="submission" date="2016-10" db="EMBL/GenBank/DDBJ databases">
        <authorList>
            <person name="de Groot N.N."/>
        </authorList>
    </citation>
    <scope>NUCLEOTIDE SEQUENCE [LARGE SCALE GENOMIC DNA]</scope>
    <source>
        <strain evidence="1 2">S5-249</strain>
    </source>
</reference>
<accession>A0A1I6M7G6</accession>
<keyword evidence="2" id="KW-1185">Reference proteome</keyword>
<dbReference type="RefSeq" id="WP_278247464.1">
    <property type="nucleotide sequence ID" value="NZ_FOZG01000003.1"/>
</dbReference>
<evidence type="ECO:0000313" key="2">
    <source>
        <dbReference type="Proteomes" id="UP000198824"/>
    </source>
</evidence>
<dbReference type="Proteomes" id="UP000198824">
    <property type="component" value="Unassembled WGS sequence"/>
</dbReference>